<dbReference type="EMBL" id="CM032182">
    <property type="protein sequence ID" value="KAG7097352.1"/>
    <property type="molecule type" value="Genomic_DNA"/>
</dbReference>
<dbReference type="SMART" id="SM00256">
    <property type="entry name" value="FBOX"/>
    <property type="match status" value="1"/>
</dbReference>
<dbReference type="PROSITE" id="PS50181">
    <property type="entry name" value="FBOX"/>
    <property type="match status" value="1"/>
</dbReference>
<dbReference type="GeneID" id="66073780"/>
<keyword evidence="3" id="KW-1185">Reference proteome</keyword>
<dbReference type="InterPro" id="IPR036047">
    <property type="entry name" value="F-box-like_dom_sf"/>
</dbReference>
<evidence type="ECO:0000259" key="1">
    <source>
        <dbReference type="PROSITE" id="PS50181"/>
    </source>
</evidence>
<sequence length="792" mass="92463">MEGQQPPFTSPEECTWWFLACLPYCPSKDDIAHEAHYLSDIALPYYDGDDEVEEFILDDSCFGKIQTIIRNRDPKAIFNTPPAFCCHLNAASDIRLSSQLPFPSETGTLDFCSVGWYAYEEKPEINFTRINVRQQAQESVQNHMKYKDLSALFQLPHELFLQTLSDLHPIDLHALRRVNREFRSFLSSPPSNTIWRRSFASSANPSTPLCPVDVNGWEWARLLFGSPLCDNCQCTHDYVNPDAAIRMRLCSWCFSYRLMHVDDEDVPIQVVEQIGLVHDLICRTFCQGRPINPSYTDPDHFIKADFDDVLQQYTRLQDNIDKRVDGAVVELERYKTFRRAYVETQLKHVRECNNWLIEIDRYYRSKIQRRFDYQLTLIRKHLRQDGFKDIDIAHADHQLRNHLSQECDPQNSYHHGNTTRFTTLTRSNWRKTRHGFCEAVEHCARLRIQEERKRLVERTIQEFKKTTTPISWCYWPPRHVLHGKQPFSNILNPDIKYRNNSRLEAACERGKALLQSFIDEWLSDVKRYLQSFCEVDFFPDTDPVDLAVSVFQCLFCSRGHQFVGWEDVVIHLRDHPSHQSDYSRISFSYPGCNTVCTLLRLLNLDSSLTLAVDMDERDDRFVCLVCGISSRYALNWREAVKHQQIHEEQSWQVLPPRLAVIIENIEASLDPRYTEEAWSCNHCPIHLDALASRRSVLKHVDHEHGIRQGEAQENSDFFYMSRSGSVSRNLFKIPKQALHQCLHCIFSLKLWSTISMKQHQSGKHNINSPIAGIDYSCVWEGFSEDPFPVPND</sequence>
<feature type="domain" description="F-box" evidence="1">
    <location>
        <begin position="149"/>
        <end position="198"/>
    </location>
</feature>
<proteinExistence type="predicted"/>
<comment type="caution">
    <text evidence="2">The sequence shown here is derived from an EMBL/GenBank/DDBJ whole genome shotgun (WGS) entry which is preliminary data.</text>
</comment>
<dbReference type="Pfam" id="PF00646">
    <property type="entry name" value="F-box"/>
    <property type="match status" value="1"/>
</dbReference>
<accession>A0A9P7UZ74</accession>
<reference evidence="2" key="1">
    <citation type="journal article" date="2021" name="Genome Biol. Evol.">
        <title>The assembled and annotated genome of the fairy-ring fungus Marasmius oreades.</title>
        <authorList>
            <person name="Hiltunen M."/>
            <person name="Ament-Velasquez S.L."/>
            <person name="Johannesson H."/>
        </authorList>
    </citation>
    <scope>NUCLEOTIDE SEQUENCE</scope>
    <source>
        <strain evidence="2">03SP1</strain>
    </source>
</reference>
<dbReference type="InterPro" id="IPR013087">
    <property type="entry name" value="Znf_C2H2_type"/>
</dbReference>
<dbReference type="InterPro" id="IPR001810">
    <property type="entry name" value="F-box_dom"/>
</dbReference>
<dbReference type="SMART" id="SM00355">
    <property type="entry name" value="ZnF_C2H2"/>
    <property type="match status" value="4"/>
</dbReference>
<evidence type="ECO:0000313" key="2">
    <source>
        <dbReference type="EMBL" id="KAG7097352.1"/>
    </source>
</evidence>
<dbReference type="AlphaFoldDB" id="A0A9P7UZ74"/>
<dbReference type="Proteomes" id="UP001049176">
    <property type="component" value="Chromosome 2"/>
</dbReference>
<dbReference type="OrthoDB" id="2823912at2759"/>
<name>A0A9P7UZ74_9AGAR</name>
<dbReference type="SUPFAM" id="SSF81383">
    <property type="entry name" value="F-box domain"/>
    <property type="match status" value="1"/>
</dbReference>
<protein>
    <recommendedName>
        <fullName evidence="1">F-box domain-containing protein</fullName>
    </recommendedName>
</protein>
<dbReference type="KEGG" id="more:E1B28_004704"/>
<dbReference type="RefSeq" id="XP_043013822.1">
    <property type="nucleotide sequence ID" value="XM_043149218.1"/>
</dbReference>
<evidence type="ECO:0000313" key="3">
    <source>
        <dbReference type="Proteomes" id="UP001049176"/>
    </source>
</evidence>
<organism evidence="2 3">
    <name type="scientific">Marasmius oreades</name>
    <name type="common">fairy-ring Marasmius</name>
    <dbReference type="NCBI Taxonomy" id="181124"/>
    <lineage>
        <taxon>Eukaryota</taxon>
        <taxon>Fungi</taxon>
        <taxon>Dikarya</taxon>
        <taxon>Basidiomycota</taxon>
        <taxon>Agaricomycotina</taxon>
        <taxon>Agaricomycetes</taxon>
        <taxon>Agaricomycetidae</taxon>
        <taxon>Agaricales</taxon>
        <taxon>Marasmiineae</taxon>
        <taxon>Marasmiaceae</taxon>
        <taxon>Marasmius</taxon>
    </lineage>
</organism>
<gene>
    <name evidence="2" type="ORF">E1B28_004704</name>
</gene>